<feature type="compositionally biased region" description="Polar residues" evidence="1">
    <location>
        <begin position="476"/>
        <end position="487"/>
    </location>
</feature>
<keyword evidence="5" id="KW-1185">Reference proteome</keyword>
<accession>A0AAD5SA70</accession>
<name>A0AAD5SA70_9FUNG</name>
<feature type="region of interest" description="Disordered" evidence="1">
    <location>
        <begin position="410"/>
        <end position="492"/>
    </location>
</feature>
<feature type="compositionally biased region" description="Polar residues" evidence="1">
    <location>
        <begin position="264"/>
        <end position="279"/>
    </location>
</feature>
<dbReference type="InterPro" id="IPR001054">
    <property type="entry name" value="A/G_cyclase"/>
</dbReference>
<dbReference type="PROSITE" id="PS50125">
    <property type="entry name" value="GUANYLATE_CYCLASE_2"/>
    <property type="match status" value="1"/>
</dbReference>
<reference evidence="4" key="1">
    <citation type="submission" date="2020-05" db="EMBL/GenBank/DDBJ databases">
        <title>Phylogenomic resolution of chytrid fungi.</title>
        <authorList>
            <person name="Stajich J.E."/>
            <person name="Amses K."/>
            <person name="Simmons R."/>
            <person name="Seto K."/>
            <person name="Myers J."/>
            <person name="Bonds A."/>
            <person name="Quandt C.A."/>
            <person name="Barry K."/>
            <person name="Liu P."/>
            <person name="Grigoriev I."/>
            <person name="Longcore J.E."/>
            <person name="James T.Y."/>
        </authorList>
    </citation>
    <scope>NUCLEOTIDE SEQUENCE</scope>
    <source>
        <strain evidence="4">JEL0318</strain>
    </source>
</reference>
<evidence type="ECO:0000256" key="2">
    <source>
        <dbReference type="SAM" id="Phobius"/>
    </source>
</evidence>
<feature type="compositionally biased region" description="Low complexity" evidence="1">
    <location>
        <begin position="254"/>
        <end position="263"/>
    </location>
</feature>
<dbReference type="Pfam" id="PF00211">
    <property type="entry name" value="Guanylate_cyc"/>
    <property type="match status" value="1"/>
</dbReference>
<evidence type="ECO:0000259" key="3">
    <source>
        <dbReference type="PROSITE" id="PS50125"/>
    </source>
</evidence>
<sequence>MAASSQNQNQPQPSITLSSDASQPQAAADTAASPDHSPPTPVAPAEQSPQNLTIPPRAPNDTRTGLLSSTRRSSSLENLVRIAGDTDSPSAYNGTHSAGPSSSPPHLSAIPPEARRWIDESAPSARRPSFSGALSQEEREIARAPEAGSRDNGQRKSRDDGKKGSESSHEESCGSKGTSGSTDDGEGTQRKRGSRRSVFQRLSAFGSSEKVSERPTSPGKRGSGMFSGLRPGLARSEPVLPSSNRRESTEEGEASAGFEAGPSDTTLHASSKESLSGSPTHRKKQSSDLNNMDDFRRGSWSSTEDRTPRRGRSRDPHSKSISIDLRDGEDRGKRPMRSRNTSGKHSPESNRKMSSGRRGGGDGSDGDDWPSLNRTGQKRPGSAGQYITASAFMGVQDARDLNVIVDVGQHHGHGRRRAETGAGFGITGGPRKSSAHSHRDESYAGSEASDDGMGGGHGVGRDGNDDSDESAHSGPRRSSGQNRSRQIIFTRDPGVFRQDIDPTWNANRRGTVHTLQSTTSSLGRKEDELDAQSGMQIDTPLCGPSWVPPRWLSLRNAMAFTNVVIITIAIIIIAIVSYHVGQANANGSLVVIGMVAMREVALTMALALGRAESTASTIASMMTTLGATAGTPQCAGAFWGYGKGGPRWRGDQMYMVGPNGAFCGVSVDRFPGYDTVNFTFVNDPLPAYGMGLRLANGTSPATRWWWPLNGTTISGCPNYADPNCVTSLLSSEPTGWDIYDPTQMPFFQSAFRSTALNWTSVYDLGSGDGYGMTVSLPVIPPGGIIPTGVAAVDLRLSSMSTYLRFSTDAQLREMNPEDPAGVTSGVNEIYSFIVVEEDSRIVVASTCERLTLRPTSNSTTGPLRQNAPPVLFDSLGQSSCWSGNMLEDVGPFDRLSNQVVYSSGNTSTLSTFSEVWRPGALIMAGKFSPRPGLRWIIIGRFPSKFFTDRLGKAYALQVPLTAGLVLLAAGLASFLITRAIGRPLKRAAEKMMRIANLNFDEEHHGNAGYSGDEEEGGDDDPCGGGGENGEGVLTASVRWWRRFSTSSGGSDHSSGSGDLELGVVASTDDLRRRHRSRSQSRGKIWPRKRRWSSASTMTVKHSAFALKEIQILNTAMSAMTSGLKSFSKYVPLEVVALLVKMQKEAVLGVNEMSLSVFFSDIANFTTITERMAPQTLVHVMSEYLNEMSNIILDSQGIVDKFIGDAVMAFWNAPLFLDRHAMVACGAALRSQERLRELRDVWQAQGFPEIRARIGINTGPALVGNLGSPSRLNYTCLGDTVNLASRLEGLNKRYSTSIIISHAVRIELEDHFVLRPLDYVAVKGKTVAVKCYELIDFVDGCDPTVLARANLYTQAFDLYCQSQFEEARIGFERYLLDVPWDVPANMHLEECMRLAEEQVPQDWSPVVVLEEK</sequence>
<dbReference type="PANTHER" id="PTHR43081">
    <property type="entry name" value="ADENYLATE CYCLASE, TERMINAL-DIFFERENTIATION SPECIFIC-RELATED"/>
    <property type="match status" value="1"/>
</dbReference>
<organism evidence="4 5">
    <name type="scientific">Rhizophlyctis rosea</name>
    <dbReference type="NCBI Taxonomy" id="64517"/>
    <lineage>
        <taxon>Eukaryota</taxon>
        <taxon>Fungi</taxon>
        <taxon>Fungi incertae sedis</taxon>
        <taxon>Chytridiomycota</taxon>
        <taxon>Chytridiomycota incertae sedis</taxon>
        <taxon>Chytridiomycetes</taxon>
        <taxon>Rhizophlyctidales</taxon>
        <taxon>Rhizophlyctidaceae</taxon>
        <taxon>Rhizophlyctis</taxon>
    </lineage>
</organism>
<comment type="caution">
    <text evidence="4">The sequence shown here is derived from an EMBL/GenBank/DDBJ whole genome shotgun (WGS) entry which is preliminary data.</text>
</comment>
<dbReference type="EMBL" id="JADGJD010001685">
    <property type="protein sequence ID" value="KAJ3038925.1"/>
    <property type="molecule type" value="Genomic_DNA"/>
</dbReference>
<evidence type="ECO:0000313" key="5">
    <source>
        <dbReference type="Proteomes" id="UP001212841"/>
    </source>
</evidence>
<feature type="compositionally biased region" description="Acidic residues" evidence="1">
    <location>
        <begin position="1011"/>
        <end position="1021"/>
    </location>
</feature>
<dbReference type="PANTHER" id="PTHR43081:SF1">
    <property type="entry name" value="ADENYLATE CYCLASE, TERMINAL-DIFFERENTIATION SPECIFIC"/>
    <property type="match status" value="1"/>
</dbReference>
<feature type="domain" description="Guanylate cyclase" evidence="3">
    <location>
        <begin position="1155"/>
        <end position="1287"/>
    </location>
</feature>
<feature type="transmembrane region" description="Helical" evidence="2">
    <location>
        <begin position="587"/>
        <end position="608"/>
    </location>
</feature>
<feature type="compositionally biased region" description="Basic and acidic residues" evidence="1">
    <location>
        <begin position="293"/>
        <end position="333"/>
    </location>
</feature>
<dbReference type="Gene3D" id="3.30.70.1230">
    <property type="entry name" value="Nucleotide cyclase"/>
    <property type="match status" value="1"/>
</dbReference>
<dbReference type="Gene3D" id="3.30.450.20">
    <property type="entry name" value="PAS domain"/>
    <property type="match status" value="1"/>
</dbReference>
<evidence type="ECO:0000256" key="1">
    <source>
        <dbReference type="SAM" id="MobiDB-lite"/>
    </source>
</evidence>
<feature type="transmembrane region" description="Helical" evidence="2">
    <location>
        <begin position="954"/>
        <end position="976"/>
    </location>
</feature>
<feature type="compositionally biased region" description="Basic and acidic residues" evidence="1">
    <location>
        <begin position="136"/>
        <end position="173"/>
    </location>
</feature>
<dbReference type="SMART" id="SM00044">
    <property type="entry name" value="CYCc"/>
    <property type="match status" value="1"/>
</dbReference>
<keyword evidence="2" id="KW-0812">Transmembrane</keyword>
<dbReference type="InterPro" id="IPR029787">
    <property type="entry name" value="Nucleotide_cyclase"/>
</dbReference>
<dbReference type="Proteomes" id="UP001212841">
    <property type="component" value="Unassembled WGS sequence"/>
</dbReference>
<keyword evidence="2" id="KW-1133">Transmembrane helix</keyword>
<feature type="compositionally biased region" description="Low complexity" evidence="1">
    <location>
        <begin position="1"/>
        <end position="35"/>
    </location>
</feature>
<evidence type="ECO:0000313" key="4">
    <source>
        <dbReference type="EMBL" id="KAJ3038925.1"/>
    </source>
</evidence>
<feature type="compositionally biased region" description="Low complexity" evidence="1">
    <location>
        <begin position="62"/>
        <end position="76"/>
    </location>
</feature>
<feature type="compositionally biased region" description="Polar residues" evidence="1">
    <location>
        <begin position="87"/>
        <end position="105"/>
    </location>
</feature>
<dbReference type="CDD" id="cd07302">
    <property type="entry name" value="CHD"/>
    <property type="match status" value="1"/>
</dbReference>
<proteinExistence type="predicted"/>
<feature type="region of interest" description="Disordered" evidence="1">
    <location>
        <begin position="1"/>
        <end position="385"/>
    </location>
</feature>
<gene>
    <name evidence="4" type="ORF">HK097_002995</name>
</gene>
<feature type="transmembrane region" description="Helical" evidence="2">
    <location>
        <begin position="559"/>
        <end position="581"/>
    </location>
</feature>
<feature type="region of interest" description="Disordered" evidence="1">
    <location>
        <begin position="1004"/>
        <end position="1028"/>
    </location>
</feature>
<dbReference type="GO" id="GO:0035556">
    <property type="term" value="P:intracellular signal transduction"/>
    <property type="evidence" value="ECO:0007669"/>
    <property type="project" value="InterPro"/>
</dbReference>
<keyword evidence="2" id="KW-0472">Membrane</keyword>
<dbReference type="InterPro" id="IPR050697">
    <property type="entry name" value="Adenylyl/Guanylyl_Cyclase_3/4"/>
</dbReference>
<dbReference type="GO" id="GO:0006171">
    <property type="term" value="P:cAMP biosynthetic process"/>
    <property type="evidence" value="ECO:0007669"/>
    <property type="project" value="TreeGrafter"/>
</dbReference>
<dbReference type="SUPFAM" id="SSF55073">
    <property type="entry name" value="Nucleotide cyclase"/>
    <property type="match status" value="1"/>
</dbReference>
<protein>
    <recommendedName>
        <fullName evidence="3">Guanylate cyclase domain-containing protein</fullName>
    </recommendedName>
</protein>